<evidence type="ECO:0000256" key="1">
    <source>
        <dbReference type="ARBA" id="ARBA00007884"/>
    </source>
</evidence>
<organism evidence="3 4">
    <name type="scientific">Arabidopsis thaliana</name>
    <name type="common">Mouse-ear cress</name>
    <dbReference type="NCBI Taxonomy" id="3702"/>
    <lineage>
        <taxon>Eukaryota</taxon>
        <taxon>Viridiplantae</taxon>
        <taxon>Streptophyta</taxon>
        <taxon>Embryophyta</taxon>
        <taxon>Tracheophyta</taxon>
        <taxon>Spermatophyta</taxon>
        <taxon>Magnoliopsida</taxon>
        <taxon>eudicotyledons</taxon>
        <taxon>Gunneridae</taxon>
        <taxon>Pentapetalae</taxon>
        <taxon>rosids</taxon>
        <taxon>malvids</taxon>
        <taxon>Brassicales</taxon>
        <taxon>Brassicaceae</taxon>
        <taxon>Camelineae</taxon>
        <taxon>Arabidopsis</taxon>
    </lineage>
</organism>
<dbReference type="Gene3D" id="1.10.287.110">
    <property type="entry name" value="DnaJ domain"/>
    <property type="match status" value="1"/>
</dbReference>
<evidence type="ECO:0000259" key="2">
    <source>
        <dbReference type="PROSITE" id="PS50076"/>
    </source>
</evidence>
<dbReference type="Pfam" id="PF08547">
    <property type="entry name" value="CIA30"/>
    <property type="match status" value="1"/>
</dbReference>
<dbReference type="CDD" id="cd06257">
    <property type="entry name" value="DnaJ"/>
    <property type="match status" value="1"/>
</dbReference>
<dbReference type="InterPro" id="IPR001623">
    <property type="entry name" value="DnaJ_domain"/>
</dbReference>
<dbReference type="InterPro" id="IPR036869">
    <property type="entry name" value="J_dom_sf"/>
</dbReference>
<name>A0A7G2E5U3_ARATH</name>
<dbReference type="InterPro" id="IPR008979">
    <property type="entry name" value="Galactose-bd-like_sf"/>
</dbReference>
<dbReference type="PROSITE" id="PS00636">
    <property type="entry name" value="DNAJ_1"/>
    <property type="match status" value="1"/>
</dbReference>
<dbReference type="Proteomes" id="UP000516314">
    <property type="component" value="Chromosome 1"/>
</dbReference>
<feature type="domain" description="J" evidence="2">
    <location>
        <begin position="103"/>
        <end position="183"/>
    </location>
</feature>
<dbReference type="PROSITE" id="PS50076">
    <property type="entry name" value="DNAJ_2"/>
    <property type="match status" value="1"/>
</dbReference>
<dbReference type="AlphaFoldDB" id="A0A7G2E5U3"/>
<reference evidence="3 4" key="1">
    <citation type="submission" date="2020-09" db="EMBL/GenBank/DDBJ databases">
        <authorList>
            <person name="Ashkenazy H."/>
        </authorList>
    </citation>
    <scope>NUCLEOTIDE SEQUENCE [LARGE SCALE GENOMIC DNA]</scope>
    <source>
        <strain evidence="4">cv. Cdm-0</strain>
    </source>
</reference>
<dbReference type="InterPro" id="IPR039131">
    <property type="entry name" value="NDUFAF1"/>
</dbReference>
<dbReference type="SUPFAM" id="SSF49785">
    <property type="entry name" value="Galactose-binding domain-like"/>
    <property type="match status" value="1"/>
</dbReference>
<dbReference type="PANTHER" id="PTHR13194">
    <property type="entry name" value="COMPLEX I INTERMEDIATE-ASSOCIATED PROTEIN 30"/>
    <property type="match status" value="1"/>
</dbReference>
<sequence length="298" mass="33529">MREGSKWNINRSGFCGMRSKKFDGFIDLEGYDSIALRLKGDGRCYISTIYTENWVNSPGQAEDNSWQAFVFAPKGNWYTAKVPLTRYLPTWKGNVIDAEMEMNPGHVVGMSLSVNAQGGGFIGAKSGAGDFQVEIDWIKAKWHPDRFLEEIEKDEAKMKFQSIQRAYSVLSDSNKRLLYDVGAYDSDDDETGMADFINEMVTLMAQTQSTGDESLEEFEELFQELLKDDVNQFKTRSSSSSCSQFSGTSTLVHCDDLSNSNDIPNKINGHDNYCCISSSKVVHRRDSKLAIEDLRSRA</sequence>
<comment type="similarity">
    <text evidence="1">Belongs to the CIA30 family.</text>
</comment>
<dbReference type="PANTHER" id="PTHR13194:SF24">
    <property type="entry name" value="NADH:UBIQUINONE OXIDOREDUCTASE INTERMEDIATE-ASSOCIATED PROTEIN 30"/>
    <property type="match status" value="1"/>
</dbReference>
<protein>
    <submittedName>
        <fullName evidence="3">(thale cress) hypothetical protein</fullName>
    </submittedName>
</protein>
<accession>A0A7G2E5U3</accession>
<dbReference type="Pfam" id="PF00226">
    <property type="entry name" value="DnaJ"/>
    <property type="match status" value="1"/>
</dbReference>
<proteinExistence type="inferred from homology"/>
<dbReference type="PRINTS" id="PR00625">
    <property type="entry name" value="JDOMAIN"/>
</dbReference>
<dbReference type="InterPro" id="IPR013857">
    <property type="entry name" value="NADH-UbQ_OxRdtase-assoc_prot30"/>
</dbReference>
<evidence type="ECO:0000313" key="3">
    <source>
        <dbReference type="EMBL" id="CAD5317003.1"/>
    </source>
</evidence>
<evidence type="ECO:0000313" key="4">
    <source>
        <dbReference type="Proteomes" id="UP000516314"/>
    </source>
</evidence>
<gene>
    <name evidence="3" type="ORF">AT9943_LOCUS5303</name>
</gene>
<dbReference type="InterPro" id="IPR018253">
    <property type="entry name" value="DnaJ_domain_CS"/>
</dbReference>
<dbReference type="EMBL" id="LR881466">
    <property type="protein sequence ID" value="CAD5317003.1"/>
    <property type="molecule type" value="Genomic_DNA"/>
</dbReference>
<dbReference type="SUPFAM" id="SSF46565">
    <property type="entry name" value="Chaperone J-domain"/>
    <property type="match status" value="1"/>
</dbReference>